<dbReference type="InterPro" id="IPR008964">
    <property type="entry name" value="Invasin/intimin_cell_adhesion"/>
</dbReference>
<evidence type="ECO:0000313" key="2">
    <source>
        <dbReference type="EMBL" id="KAB0670224.1"/>
    </source>
</evidence>
<feature type="domain" description="BIG2" evidence="1">
    <location>
        <begin position="291"/>
        <end position="372"/>
    </location>
</feature>
<accession>A0ABQ6TNQ7</accession>
<keyword evidence="3" id="KW-1185">Reference proteome</keyword>
<gene>
    <name evidence="2" type="ORF">F6V30_08675</name>
</gene>
<proteinExistence type="predicted"/>
<comment type="caution">
    <text evidence="2">The sequence shown here is derived from an EMBL/GenBank/DDBJ whole genome shotgun (WGS) entry which is preliminary data.</text>
</comment>
<sequence>MAASLPDKACDKICYHCRISQQMRGCFRLFVGSRAEKGRAGPHAAIAKPAISAYSVPSVPADRDKSSIDHAVHTYLGRKYMRNLLWSGFLMVLLSGCGWDGAATRENDITPLTAITITADYSTIALNTSTKLKATGNYSGLFTRDISDKVTWTSDTPTVAAFATTANPSRVTGKGAGGAVLTATMGGVSATYTMNVSAATATAITVTPAAPTLAKGLTTQFAAAGTFSDGSRQDLTFDAAWASSDATVASVSDAADDTKGLATALAAGTTTISATFGGISGTALLTATAPVLQSIAVSPGTPSVLSLTKTTFTATGTYSDGTTGDITGQVAWGSSNTNTAPAPTAGTTVTSAPGTTTISAALGSVRGTTTLTVTGGTLTSFSISPNSQTLVKGTMGRISATGVFSNGTTRDITGALTWTVDFTSRATLTAPSGNVMWASALASGAVTITADSASLRRTATVTVTAPSLNHLAIAPASLGLTKGSTGRFALTAIFNDGTSQDVTDSAAWSSNATSVATVGTAGLASGQVTAVAAGTATVTATYGGTTITATVTATAKTPKSLAITPGSTTTTLAIGTATSFTATVTYSDNTTADVTKDTVWTTSDANVAIPADSQQLPGQIMGVDSGTATLTATFGGITAPTVTVKVP</sequence>
<evidence type="ECO:0000259" key="1">
    <source>
        <dbReference type="SMART" id="SM00635"/>
    </source>
</evidence>
<protein>
    <recommendedName>
        <fullName evidence="1">BIG2 domain-containing protein</fullName>
    </recommendedName>
</protein>
<dbReference type="InterPro" id="IPR003343">
    <property type="entry name" value="Big_2"/>
</dbReference>
<name>A0ABQ6TNQ7_9BACT</name>
<dbReference type="SMART" id="SM00635">
    <property type="entry name" value="BID_2"/>
    <property type="match status" value="6"/>
</dbReference>
<feature type="domain" description="BIG2" evidence="1">
    <location>
        <begin position="111"/>
        <end position="194"/>
    </location>
</feature>
<reference evidence="2 3" key="1">
    <citation type="journal article" date="2020" name="Microorganisms">
        <title>Description of Three Novel Members in the Family Geobacteraceae, Oryzomonas japonicum gen. nov., sp. nov., Oryzomonas sagensis sp. nov., and Oryzomonas ruber sp. nov.</title>
        <authorList>
            <person name="Xu Z."/>
            <person name="Masuda Y."/>
            <person name="Hayakawa C."/>
            <person name="Ushijima N."/>
            <person name="Kawano K."/>
            <person name="Shiratori Y."/>
            <person name="Senoo K."/>
            <person name="Itoh H."/>
        </authorList>
    </citation>
    <scope>NUCLEOTIDE SEQUENCE [LARGE SCALE GENOMIC DNA]</scope>
    <source>
        <strain evidence="2 3">Red100</strain>
    </source>
</reference>
<feature type="domain" description="BIG2" evidence="1">
    <location>
        <begin position="557"/>
        <end position="644"/>
    </location>
</feature>
<evidence type="ECO:0000313" key="3">
    <source>
        <dbReference type="Proteomes" id="UP000798046"/>
    </source>
</evidence>
<feature type="domain" description="BIG2" evidence="1">
    <location>
        <begin position="467"/>
        <end position="552"/>
    </location>
</feature>
<feature type="domain" description="BIG2" evidence="1">
    <location>
        <begin position="377"/>
        <end position="462"/>
    </location>
</feature>
<dbReference type="Proteomes" id="UP000798046">
    <property type="component" value="Unassembled WGS sequence"/>
</dbReference>
<feature type="domain" description="BIG2" evidence="1">
    <location>
        <begin position="200"/>
        <end position="286"/>
    </location>
</feature>
<dbReference type="EMBL" id="VZRA01000002">
    <property type="protein sequence ID" value="KAB0670224.1"/>
    <property type="molecule type" value="Genomic_DNA"/>
</dbReference>
<dbReference type="Gene3D" id="2.60.40.1080">
    <property type="match status" value="6"/>
</dbReference>
<dbReference type="SUPFAM" id="SSF49373">
    <property type="entry name" value="Invasin/intimin cell-adhesion fragments"/>
    <property type="match status" value="2"/>
</dbReference>
<dbReference type="Pfam" id="PF02368">
    <property type="entry name" value="Big_2"/>
    <property type="match status" value="1"/>
</dbReference>
<organism evidence="2 3">
    <name type="scientific">Oryzomonas sagensis</name>
    <dbReference type="NCBI Taxonomy" id="2603857"/>
    <lineage>
        <taxon>Bacteria</taxon>
        <taxon>Pseudomonadati</taxon>
        <taxon>Thermodesulfobacteriota</taxon>
        <taxon>Desulfuromonadia</taxon>
        <taxon>Geobacterales</taxon>
        <taxon>Geobacteraceae</taxon>
        <taxon>Oryzomonas</taxon>
    </lineage>
</organism>